<reference evidence="2 3" key="1">
    <citation type="submission" date="2019-06" db="EMBL/GenBank/DDBJ databases">
        <title>Sequencing the genomes of 1000 actinobacteria strains.</title>
        <authorList>
            <person name="Klenk H.-P."/>
        </authorList>
    </citation>
    <scope>NUCLEOTIDE SEQUENCE [LARGE SCALE GENOMIC DNA]</scope>
    <source>
        <strain evidence="2 3">DSM 45456</strain>
    </source>
</reference>
<dbReference type="EMBL" id="VFPP01000001">
    <property type="protein sequence ID" value="TQM78165.1"/>
    <property type="molecule type" value="Genomic_DNA"/>
</dbReference>
<proteinExistence type="predicted"/>
<evidence type="ECO:0000313" key="2">
    <source>
        <dbReference type="EMBL" id="TQM78165.1"/>
    </source>
</evidence>
<dbReference type="AlphaFoldDB" id="A0A543J5N5"/>
<evidence type="ECO:0000256" key="1">
    <source>
        <dbReference type="SAM" id="MobiDB-lite"/>
    </source>
</evidence>
<gene>
    <name evidence="2" type="ORF">FHX81_0419</name>
</gene>
<keyword evidence="3" id="KW-1185">Reference proteome</keyword>
<name>A0A543J5N5_9PSEU</name>
<organism evidence="2 3">
    <name type="scientific">Saccharothrix saharensis</name>
    <dbReference type="NCBI Taxonomy" id="571190"/>
    <lineage>
        <taxon>Bacteria</taxon>
        <taxon>Bacillati</taxon>
        <taxon>Actinomycetota</taxon>
        <taxon>Actinomycetes</taxon>
        <taxon>Pseudonocardiales</taxon>
        <taxon>Pseudonocardiaceae</taxon>
        <taxon>Saccharothrix</taxon>
    </lineage>
</organism>
<comment type="caution">
    <text evidence="2">The sequence shown here is derived from an EMBL/GenBank/DDBJ whole genome shotgun (WGS) entry which is preliminary data.</text>
</comment>
<dbReference type="Proteomes" id="UP000316628">
    <property type="component" value="Unassembled WGS sequence"/>
</dbReference>
<sequence>MTCWRRLRDWTEAGVWPRLHELLLALTRLWAFDQLSARPCRIGRPPWEDRGIDDYLPAATTTGGENSTEPLSEHTMGPLLVWALRMVEDLGGDILAAEAERRRLTQAARTAASSTAGAAALRADLPAAVLADLLGLHVNTAVRWVTYARRDWTDYLALRAQHAGRCITPG</sequence>
<accession>A0A543J5N5</accession>
<evidence type="ECO:0000313" key="3">
    <source>
        <dbReference type="Proteomes" id="UP000316628"/>
    </source>
</evidence>
<feature type="compositionally biased region" description="Polar residues" evidence="1">
    <location>
        <begin position="59"/>
        <end position="70"/>
    </location>
</feature>
<feature type="region of interest" description="Disordered" evidence="1">
    <location>
        <begin position="53"/>
        <end position="72"/>
    </location>
</feature>
<protein>
    <submittedName>
        <fullName evidence="2">Uncharacterized protein</fullName>
    </submittedName>
</protein>